<keyword evidence="5" id="KW-1185">Reference proteome</keyword>
<comment type="caution">
    <text evidence="4">The sequence shown here is derived from an EMBL/GenBank/DDBJ whole genome shotgun (WGS) entry which is preliminary data.</text>
</comment>
<evidence type="ECO:0000256" key="2">
    <source>
        <dbReference type="SAM" id="MobiDB-lite"/>
    </source>
</evidence>
<reference evidence="4 5" key="1">
    <citation type="submission" date="2019-05" db="EMBL/GenBank/DDBJ databases">
        <title>The compact genome of Giardia muris reveals important steps in the evolution of intestinal protozoan parasites.</title>
        <authorList>
            <person name="Xu F."/>
            <person name="Jimenez-Gonzalez A."/>
            <person name="Einarsson E."/>
            <person name="Astvaldsson A."/>
            <person name="Peirasmaki D."/>
            <person name="Eckmann L."/>
            <person name="Andersson J.O."/>
            <person name="Svard S.G."/>
            <person name="Jerlstrom-Hultqvist J."/>
        </authorList>
    </citation>
    <scope>NUCLEOTIDE SEQUENCE [LARGE SCALE GENOMIC DNA]</scope>
    <source>
        <strain evidence="4 5">Roberts-Thomson</strain>
    </source>
</reference>
<evidence type="ECO:0000313" key="5">
    <source>
        <dbReference type="Proteomes" id="UP000315496"/>
    </source>
</evidence>
<feature type="region of interest" description="Disordered" evidence="2">
    <location>
        <begin position="1"/>
        <end position="51"/>
    </location>
</feature>
<dbReference type="SUPFAM" id="SSF53474">
    <property type="entry name" value="alpha/beta-Hydrolases"/>
    <property type="match status" value="1"/>
</dbReference>
<dbReference type="PANTHER" id="PTHR42886:SF29">
    <property type="entry name" value="PUMMELIG, ISOFORM A"/>
    <property type="match status" value="1"/>
</dbReference>
<protein>
    <submittedName>
        <fullName evidence="4">ENC6 protein</fullName>
    </submittedName>
</protein>
<feature type="compositionally biased region" description="Basic and acidic residues" evidence="2">
    <location>
        <begin position="1"/>
        <end position="18"/>
    </location>
</feature>
<dbReference type="Proteomes" id="UP000315496">
    <property type="component" value="Chromosome 1"/>
</dbReference>
<name>A0A4Z1T6J1_GIAMU</name>
<dbReference type="Gene3D" id="3.40.50.1820">
    <property type="entry name" value="alpha/beta hydrolase"/>
    <property type="match status" value="1"/>
</dbReference>
<comment type="similarity">
    <text evidence="1">Belongs to the peptidase S33 family. ABHD4/ABHD5 subfamily.</text>
</comment>
<proteinExistence type="inferred from homology"/>
<dbReference type="InterPro" id="IPR029058">
    <property type="entry name" value="AB_hydrolase_fold"/>
</dbReference>
<dbReference type="PANTHER" id="PTHR42886">
    <property type="entry name" value="RE40534P-RELATED"/>
    <property type="match status" value="1"/>
</dbReference>
<gene>
    <name evidence="4" type="ORF">GMRT_16336</name>
</gene>
<dbReference type="Pfam" id="PF12697">
    <property type="entry name" value="Abhydrolase_6"/>
    <property type="match status" value="1"/>
</dbReference>
<dbReference type="AlphaFoldDB" id="A0A4Z1T6J1"/>
<organism evidence="4 5">
    <name type="scientific">Giardia muris</name>
    <dbReference type="NCBI Taxonomy" id="5742"/>
    <lineage>
        <taxon>Eukaryota</taxon>
        <taxon>Metamonada</taxon>
        <taxon>Diplomonadida</taxon>
        <taxon>Hexamitidae</taxon>
        <taxon>Giardiinae</taxon>
        <taxon>Giardia</taxon>
    </lineage>
</organism>
<evidence type="ECO:0000259" key="3">
    <source>
        <dbReference type="Pfam" id="PF12697"/>
    </source>
</evidence>
<dbReference type="InterPro" id="IPR000073">
    <property type="entry name" value="AB_hydrolase_1"/>
</dbReference>
<dbReference type="OrthoDB" id="6431331at2759"/>
<dbReference type="EMBL" id="VDLU01000001">
    <property type="protein sequence ID" value="TNJ29683.1"/>
    <property type="molecule type" value="Genomic_DNA"/>
</dbReference>
<accession>A0A4Z1T6J1</accession>
<evidence type="ECO:0000313" key="4">
    <source>
        <dbReference type="EMBL" id="TNJ29683.1"/>
    </source>
</evidence>
<evidence type="ECO:0000256" key="1">
    <source>
        <dbReference type="ARBA" id="ARBA00038097"/>
    </source>
</evidence>
<sequence>MEENSKEVTPEVEERRSLDSSAPDPSIPPDPEGVDMVTDEVESEHRKTSPNFADFEQEYIEDGGMVVDGKPASPGYEKTHSFVTQLPDPTEAEQALPPIDNTVQELVVPEETETVMKAIETAIYSNAPDLAAAQLFTEHLERIPTPSHQSVIFPATTEVFTQYPLEWLELDQRRIFLCKLPSFGLCRVFYSHPLMQDSLKRHRLSINNQELEIVTTGEPTPSSPPTSIISEPPVCETPSAIAARMRAVYAEMKTTRTPPQRVLFLTDFTFGLTACAPFLNALAEKHEVLAFDWPGYGGSDRAPHDEYSLDVYSRFCLEVLQLSTVSWISSKTPGKQKFTMIGHGEGAVIAAAVGPSIKDFLVKTVLLAPVGIHMTPPKGLKYVQKHGLLSQVLQPFMGLYTSVTLKSWLDVRPRCDSMPEPLRTSTQRKYEAIVRKRCGDMVRQLVSVAKSFPWEEAMPLFVSLSTVSRVCVLLAADDPMINCERVAVSIASRIPDALIRHISTGGHDFHLVRPADACVELDNE</sequence>
<feature type="domain" description="AB hydrolase-1" evidence="3">
    <location>
        <begin position="276"/>
        <end position="520"/>
    </location>
</feature>
<dbReference type="VEuPathDB" id="GiardiaDB:GMRT_16336"/>